<evidence type="ECO:0000313" key="1">
    <source>
        <dbReference type="EMBL" id="MBR0657000.1"/>
    </source>
</evidence>
<reference evidence="1" key="2">
    <citation type="journal article" date="2021" name="Syst. Appl. Microbiol.">
        <title>Roseomonas hellenica sp. nov., isolated from roots of wild-growing Alkanna tinctoria.</title>
        <authorList>
            <person name="Rat A."/>
            <person name="Naranjo H.D."/>
            <person name="Lebbe L."/>
            <person name="Cnockaert M."/>
            <person name="Krigas N."/>
            <person name="Grigoriadou K."/>
            <person name="Maloupa E."/>
            <person name="Willems A."/>
        </authorList>
    </citation>
    <scope>NUCLEOTIDE SEQUENCE</scope>
    <source>
        <strain evidence="1">LMG 28251</strain>
    </source>
</reference>
<accession>A0AAF1KKV0</accession>
<gene>
    <name evidence="1" type="ORF">GXW79_18130</name>
</gene>
<dbReference type="InterPro" id="IPR029069">
    <property type="entry name" value="HotDog_dom_sf"/>
</dbReference>
<protein>
    <submittedName>
        <fullName evidence="1">Hydroxymyristoyl-ACP dehydratase</fullName>
    </submittedName>
</protein>
<dbReference type="Gene3D" id="3.10.129.10">
    <property type="entry name" value="Hotdog Thioesterase"/>
    <property type="match status" value="1"/>
</dbReference>
<name>A0AAF1KKV0_9PROT</name>
<evidence type="ECO:0000313" key="2">
    <source>
        <dbReference type="Proteomes" id="UP001196068"/>
    </source>
</evidence>
<dbReference type="InterPro" id="IPR016776">
    <property type="entry name" value="ApeP-like_dehydratase"/>
</dbReference>
<dbReference type="RefSeq" id="WP_211875863.1">
    <property type="nucleotide sequence ID" value="NZ_JAAEDH010000024.1"/>
</dbReference>
<keyword evidence="2" id="KW-1185">Reference proteome</keyword>
<sequence length="135" mass="13853">MSIAALIPHQGAMCLLGAVTRHDAEHILCTATSHSDTTNPLRRDGLLPAIAGVEYAGQAMALHGALLDGAAQRAGFLSAVRGLTLAVARLDDIDAPLEVSATALARERAGLIYSFRIAAAGATLLEGQATVMLPA</sequence>
<dbReference type="SUPFAM" id="SSF54637">
    <property type="entry name" value="Thioesterase/thiol ester dehydrase-isomerase"/>
    <property type="match status" value="1"/>
</dbReference>
<organism evidence="1 2">
    <name type="scientific">Plastoroseomonas arctica</name>
    <dbReference type="NCBI Taxonomy" id="1509237"/>
    <lineage>
        <taxon>Bacteria</taxon>
        <taxon>Pseudomonadati</taxon>
        <taxon>Pseudomonadota</taxon>
        <taxon>Alphaproteobacteria</taxon>
        <taxon>Acetobacterales</taxon>
        <taxon>Acetobacteraceae</taxon>
        <taxon>Plastoroseomonas</taxon>
    </lineage>
</organism>
<comment type="caution">
    <text evidence="1">The sequence shown here is derived from an EMBL/GenBank/DDBJ whole genome shotgun (WGS) entry which is preliminary data.</text>
</comment>
<dbReference type="EMBL" id="JAAEDH010000024">
    <property type="protein sequence ID" value="MBR0657000.1"/>
    <property type="molecule type" value="Genomic_DNA"/>
</dbReference>
<dbReference type="Pfam" id="PF22817">
    <property type="entry name" value="ApeP-like"/>
    <property type="match status" value="1"/>
</dbReference>
<proteinExistence type="predicted"/>
<dbReference type="AlphaFoldDB" id="A0AAF1KKV0"/>
<reference evidence="1" key="1">
    <citation type="submission" date="2020-01" db="EMBL/GenBank/DDBJ databases">
        <authorList>
            <person name="Rat A."/>
        </authorList>
    </citation>
    <scope>NUCLEOTIDE SEQUENCE</scope>
    <source>
        <strain evidence="1">LMG 28251</strain>
    </source>
</reference>
<dbReference type="Proteomes" id="UP001196068">
    <property type="component" value="Unassembled WGS sequence"/>
</dbReference>